<dbReference type="SUPFAM" id="SSF48056">
    <property type="entry name" value="Di-copper centre-containing domain"/>
    <property type="match status" value="1"/>
</dbReference>
<dbReference type="EMBL" id="JAHDTB010000023">
    <property type="protein sequence ID" value="MBW8289784.1"/>
    <property type="molecule type" value="Genomic_DNA"/>
</dbReference>
<keyword evidence="5" id="KW-1185">Reference proteome</keyword>
<evidence type="ECO:0000313" key="5">
    <source>
        <dbReference type="Proteomes" id="UP000711178"/>
    </source>
</evidence>
<dbReference type="InterPro" id="IPR050316">
    <property type="entry name" value="Tyrosinase/Hemocyanin"/>
</dbReference>
<dbReference type="PROSITE" id="PS00498">
    <property type="entry name" value="TYROSINASE_2"/>
    <property type="match status" value="1"/>
</dbReference>
<dbReference type="PANTHER" id="PTHR11474:SF76">
    <property type="entry name" value="SHKT DOMAIN-CONTAINING PROTEIN"/>
    <property type="match status" value="1"/>
</dbReference>
<protein>
    <submittedName>
        <fullName evidence="4">Tyrosinase family protein</fullName>
    </submittedName>
</protein>
<evidence type="ECO:0000313" key="4">
    <source>
        <dbReference type="EMBL" id="MBW8289784.1"/>
    </source>
</evidence>
<dbReference type="PANTHER" id="PTHR11474">
    <property type="entry name" value="TYROSINASE FAMILY MEMBER"/>
    <property type="match status" value="1"/>
</dbReference>
<proteinExistence type="predicted"/>
<evidence type="ECO:0000256" key="1">
    <source>
        <dbReference type="ARBA" id="ARBA00022723"/>
    </source>
</evidence>
<dbReference type="RefSeq" id="WP_043581215.1">
    <property type="nucleotide sequence ID" value="NZ_CP142381.1"/>
</dbReference>
<dbReference type="GeneID" id="89685623"/>
<dbReference type="InterPro" id="IPR002227">
    <property type="entry name" value="Tyrosinase_Cu-bd"/>
</dbReference>
<sequence length="516" mass="58768">MTYERKSVMQLDGVWNDTMLWYAKAVREMMRRPITNPTSWRFQAAMHGFDRASWEDAGYLEPDEKLPHQTHWNQCQHQTWYFLPWHRGYIAAFEAIVRDAIVKLGGPTDWALPYWNYSDDDNDFTRMLPQCFSERTLPDGAPNPLWVERRYGEYTVEGRIVLRRDLVNLQALDDAMFTSPRGKESVLSGFGGPCSKFRHSRRGWSGGLENKPHNGVHNAIGGTNPANNHIAGLMSSPITAALDPVFWIHHANIDRLWQVWLDMKDRGHHNPEDDNWLYGPPQKSDHKTFVMYQPDGSHYLFAPHDMVDLASPRLDYTYQKSHDPIPPDRLQRRSKQLRVRASQLESTQANAAASVELLGASQTELQLSGQSHQATVRIDPPSHAKMAQSYLALEQVSGQALTQDEPDRAFLRLDGIRTRRSDVLLRVFLEHPVDGSHLQVGVFSLFGANAAAHDAADHDDDGVSEVFEITDAIDQWHLDGHADLAELRVHIESNRPLSAAEDVRIEHIRLYRLGGN</sequence>
<dbReference type="InterPro" id="IPR057190">
    <property type="entry name" value="DUF7868"/>
</dbReference>
<dbReference type="Pfam" id="PF00264">
    <property type="entry name" value="Tyrosinase"/>
    <property type="match status" value="1"/>
</dbReference>
<dbReference type="PRINTS" id="PR00092">
    <property type="entry name" value="TYROSINASE"/>
</dbReference>
<keyword evidence="2" id="KW-0186">Copper</keyword>
<evidence type="ECO:0000256" key="2">
    <source>
        <dbReference type="ARBA" id="ARBA00023008"/>
    </source>
</evidence>
<feature type="domain" description="Tyrosinase copper-binding" evidence="3">
    <location>
        <begin position="243"/>
        <end position="254"/>
    </location>
</feature>
<dbReference type="Proteomes" id="UP000711178">
    <property type="component" value="Unassembled WGS sequence"/>
</dbReference>
<name>A0ABS7FI94_9NEIS</name>
<reference evidence="4 5" key="1">
    <citation type="submission" date="2021-05" db="EMBL/GenBank/DDBJ databases">
        <title>Draft Whole Genome Sequencing Of Biosensor Chromobacterium violaceum Strain CV026 Reveals A Regulatory RNA In Chromobacterium violaceum Phenotype Regulatory Network.</title>
        <authorList>
            <person name="Hong K.W."/>
            <person name="Chan K.G."/>
            <person name="Chang C.-Y."/>
        </authorList>
    </citation>
    <scope>NUCLEOTIDE SEQUENCE [LARGE SCALE GENOMIC DNA]</scope>
    <source>
        <strain evidence="4 5">ATCC 31532</strain>
    </source>
</reference>
<comment type="caution">
    <text evidence="4">The sequence shown here is derived from an EMBL/GenBank/DDBJ whole genome shotgun (WGS) entry which is preliminary data.</text>
</comment>
<gene>
    <name evidence="4" type="ORF">KIF53_19285</name>
</gene>
<dbReference type="Pfam" id="PF25271">
    <property type="entry name" value="DUF7868"/>
    <property type="match status" value="1"/>
</dbReference>
<dbReference type="InterPro" id="IPR008922">
    <property type="entry name" value="Di-copper_centre_dom_sf"/>
</dbReference>
<keyword evidence="1" id="KW-0479">Metal-binding</keyword>
<organism evidence="4 5">
    <name type="scientific">Chromobacterium subtsugae</name>
    <dbReference type="NCBI Taxonomy" id="251747"/>
    <lineage>
        <taxon>Bacteria</taxon>
        <taxon>Pseudomonadati</taxon>
        <taxon>Pseudomonadota</taxon>
        <taxon>Betaproteobacteria</taxon>
        <taxon>Neisseriales</taxon>
        <taxon>Chromobacteriaceae</taxon>
        <taxon>Chromobacterium</taxon>
    </lineage>
</organism>
<accession>A0ABS7FI94</accession>
<dbReference type="Gene3D" id="1.10.1280.10">
    <property type="entry name" value="Di-copper center containing domain from catechol oxidase"/>
    <property type="match status" value="1"/>
</dbReference>
<evidence type="ECO:0000259" key="3">
    <source>
        <dbReference type="PROSITE" id="PS00498"/>
    </source>
</evidence>